<dbReference type="AlphaFoldDB" id="A0AAW1Q8W6"/>
<dbReference type="PANTHER" id="PTHR11081">
    <property type="entry name" value="FLAP ENDONUCLEASE FAMILY MEMBER"/>
    <property type="match status" value="1"/>
</dbReference>
<keyword evidence="7" id="KW-1185">Reference proteome</keyword>
<evidence type="ECO:0000256" key="1">
    <source>
        <dbReference type="ARBA" id="ARBA00022763"/>
    </source>
</evidence>
<evidence type="ECO:0008006" key="8">
    <source>
        <dbReference type="Google" id="ProtNLM"/>
    </source>
</evidence>
<dbReference type="Pfam" id="PF00752">
    <property type="entry name" value="XPG_N"/>
    <property type="match status" value="1"/>
</dbReference>
<evidence type="ECO:0000256" key="3">
    <source>
        <dbReference type="SAM" id="MobiDB-lite"/>
    </source>
</evidence>
<dbReference type="InterPro" id="IPR006084">
    <property type="entry name" value="XPG/Rad2"/>
</dbReference>
<dbReference type="Pfam" id="PF00867">
    <property type="entry name" value="XPG_I"/>
    <property type="match status" value="1"/>
</dbReference>
<dbReference type="GO" id="GO:0006281">
    <property type="term" value="P:DNA repair"/>
    <property type="evidence" value="ECO:0007669"/>
    <property type="project" value="UniProtKB-KW"/>
</dbReference>
<dbReference type="PANTHER" id="PTHR11081:SF59">
    <property type="entry name" value="FI23547P1"/>
    <property type="match status" value="1"/>
</dbReference>
<evidence type="ECO:0000259" key="4">
    <source>
        <dbReference type="SMART" id="SM00484"/>
    </source>
</evidence>
<feature type="domain" description="XPG-I" evidence="4">
    <location>
        <begin position="132"/>
        <end position="206"/>
    </location>
</feature>
<evidence type="ECO:0000256" key="2">
    <source>
        <dbReference type="ARBA" id="ARBA00023204"/>
    </source>
</evidence>
<dbReference type="InterPro" id="IPR006085">
    <property type="entry name" value="XPG_DNA_repair_N"/>
</dbReference>
<sequence length="998" mass="109800">MGVSHLWQLLREEGLVATWKGNEGQHTAIAPEIDGQAVAVDLSLWLMQASSQPDLIANFPNPEERCLKVAFERASNWLRYGCVPVGVVEGRTPPEKLERLQQRFRAANGCAGGGGGSSQFIRLGRSVGKLLESMGLPVVYAPGEAEASCAALNRHGYVDGCATADGDVLVFGAQTVYHTLKLQTAEPGNAELVRCCMADVRRALGLKRGGQLALLAVGLLTGGDYDTQGATNVGHTYAMSVVRHLLQGKEDDLELLKDLRRLLGRPPDAELQALGERGCTGCKRCKHEGHMKGRVMKHHKRNPCAGCHMAGDMCELRAEAPCECEFHRREMERFIDRAVRRVRASDAFAERAAAAQRAYLSQADVASASAHDTAAKYGLQAGDKFTWLRRPDVDKMYRIMDEGHLRWNEQLVRQKTLPLLIDWDVSHPPLDSLPYAPPAASGEAPAAARVQFAAASIAKVHGLRSQTDDASKCWRYLLNIERLDVGPDEVAEADREWLKKADSVEKRAVRMSAVRRSQPQLVEAYEQGLAAKADAEAAKKARAAERAQKKLLKEAASAGASAKSSQSAASKAILANFIKQSKPGSSDGCREDDVDDFAILGSPSKRQQTPNAKSRLHGASRVVDADGDSAYPDSTQRPVRQGVARALLAGPTPHRQDRPSRTATGRRCLLEPSVANYMDWLEASRDGAPHSAGNSNDIIFAVWFAQGDRGAEGHDRHHLAKPNLSFASVVQKSHPRCRVVVLSDQYARDETWRTYEGQQLEIFRIHTDKTRLGRNAYANYYQFLAQIAFMRTLIQQGVSDRYHLVFMDVDVLVVDSIAEVFGGASFDYALSISDAPTMPINTGTQFICKGRYPHAIDFLHDVLSIYPFQETFVAGQIALAEYLQLRHAERAVYATHTAAVRDARACTRAGNATLCFLTCLRYNYCHMDESCSTNSARLPISLETFDQLERARPKILHFVGYRKAALNVVHNAYMQGGREAAYAMWLVLPTIELAMPSS</sequence>
<dbReference type="Gene3D" id="3.40.50.1010">
    <property type="entry name" value="5'-nuclease"/>
    <property type="match status" value="2"/>
</dbReference>
<dbReference type="EMBL" id="JALJOR010000004">
    <property type="protein sequence ID" value="KAK9818436.1"/>
    <property type="molecule type" value="Genomic_DNA"/>
</dbReference>
<evidence type="ECO:0000259" key="5">
    <source>
        <dbReference type="SMART" id="SM00485"/>
    </source>
</evidence>
<keyword evidence="1" id="KW-0227">DNA damage</keyword>
<dbReference type="InterPro" id="IPR019974">
    <property type="entry name" value="XPG_CS"/>
</dbReference>
<keyword evidence="2" id="KW-0234">DNA repair</keyword>
<feature type="region of interest" description="Disordered" evidence="3">
    <location>
        <begin position="601"/>
        <end position="636"/>
    </location>
</feature>
<evidence type="ECO:0000313" key="7">
    <source>
        <dbReference type="Proteomes" id="UP001489004"/>
    </source>
</evidence>
<organism evidence="6 7">
    <name type="scientific">[Myrmecia] bisecta</name>
    <dbReference type="NCBI Taxonomy" id="41462"/>
    <lineage>
        <taxon>Eukaryota</taxon>
        <taxon>Viridiplantae</taxon>
        <taxon>Chlorophyta</taxon>
        <taxon>core chlorophytes</taxon>
        <taxon>Trebouxiophyceae</taxon>
        <taxon>Trebouxiales</taxon>
        <taxon>Trebouxiaceae</taxon>
        <taxon>Myrmecia</taxon>
    </lineage>
</organism>
<evidence type="ECO:0000313" key="6">
    <source>
        <dbReference type="EMBL" id="KAK9818436.1"/>
    </source>
</evidence>
<dbReference type="SUPFAM" id="SSF88723">
    <property type="entry name" value="PIN domain-like"/>
    <property type="match status" value="1"/>
</dbReference>
<gene>
    <name evidence="6" type="ORF">WJX72_012549</name>
</gene>
<name>A0AAW1Q8W6_9CHLO</name>
<reference evidence="6 7" key="1">
    <citation type="journal article" date="2024" name="Nat. Commun.">
        <title>Phylogenomics reveals the evolutionary origins of lichenization in chlorophyte algae.</title>
        <authorList>
            <person name="Puginier C."/>
            <person name="Libourel C."/>
            <person name="Otte J."/>
            <person name="Skaloud P."/>
            <person name="Haon M."/>
            <person name="Grisel S."/>
            <person name="Petersen M."/>
            <person name="Berrin J.G."/>
            <person name="Delaux P.M."/>
            <person name="Dal Grande F."/>
            <person name="Keller J."/>
        </authorList>
    </citation>
    <scope>NUCLEOTIDE SEQUENCE [LARGE SCALE GENOMIC DNA]</scope>
    <source>
        <strain evidence="6 7">SAG 2043</strain>
    </source>
</reference>
<dbReference type="PRINTS" id="PR00853">
    <property type="entry name" value="XPGRADSUPER"/>
</dbReference>
<dbReference type="SMART" id="SM00484">
    <property type="entry name" value="XPGI"/>
    <property type="match status" value="1"/>
</dbReference>
<dbReference type="SMART" id="SM00485">
    <property type="entry name" value="XPGN"/>
    <property type="match status" value="1"/>
</dbReference>
<protein>
    <recommendedName>
        <fullName evidence="8">XPG-I domain-containing protein</fullName>
    </recommendedName>
</protein>
<dbReference type="CDD" id="cd09869">
    <property type="entry name" value="PIN_GEN1"/>
    <property type="match status" value="1"/>
</dbReference>
<accession>A0AAW1Q8W6</accession>
<dbReference type="InterPro" id="IPR029060">
    <property type="entry name" value="PIN-like_dom_sf"/>
</dbReference>
<proteinExistence type="predicted"/>
<dbReference type="Proteomes" id="UP001489004">
    <property type="component" value="Unassembled WGS sequence"/>
</dbReference>
<dbReference type="GO" id="GO:0017108">
    <property type="term" value="F:5'-flap endonuclease activity"/>
    <property type="evidence" value="ECO:0007669"/>
    <property type="project" value="TreeGrafter"/>
</dbReference>
<comment type="caution">
    <text evidence="6">The sequence shown here is derived from an EMBL/GenBank/DDBJ whole genome shotgun (WGS) entry which is preliminary data.</text>
</comment>
<dbReference type="InterPro" id="IPR006086">
    <property type="entry name" value="XPG-I_dom"/>
</dbReference>
<feature type="domain" description="XPG N-terminal" evidence="5">
    <location>
        <begin position="1"/>
        <end position="106"/>
    </location>
</feature>
<dbReference type="PROSITE" id="PS00842">
    <property type="entry name" value="XPG_2"/>
    <property type="match status" value="1"/>
</dbReference>